<dbReference type="InterPro" id="IPR015947">
    <property type="entry name" value="PUA-like_sf"/>
</dbReference>
<organism evidence="1 2">
    <name type="scientific">Aeribacillus pallidus</name>
    <dbReference type="NCBI Taxonomy" id="33936"/>
    <lineage>
        <taxon>Bacteria</taxon>
        <taxon>Bacillati</taxon>
        <taxon>Bacillota</taxon>
        <taxon>Bacilli</taxon>
        <taxon>Bacillales</taxon>
        <taxon>Bacillaceae</taxon>
        <taxon>Aeribacillus</taxon>
    </lineage>
</organism>
<dbReference type="SUPFAM" id="SSF88697">
    <property type="entry name" value="PUA domain-like"/>
    <property type="match status" value="1"/>
</dbReference>
<proteinExistence type="predicted"/>
<dbReference type="GeneID" id="301125275"/>
<accession>A0A162C9P3</accession>
<dbReference type="AlphaFoldDB" id="A0A163ZIY2"/>
<dbReference type="EMBL" id="LWBR01000006">
    <property type="protein sequence ID" value="KZN97703.1"/>
    <property type="molecule type" value="Genomic_DNA"/>
</dbReference>
<dbReference type="Gene3D" id="2.40.240.20">
    <property type="entry name" value="Hypothetical PUA domain-like, domain 1"/>
    <property type="match status" value="1"/>
</dbReference>
<reference evidence="1 2" key="1">
    <citation type="submission" date="2016-04" db="EMBL/GenBank/DDBJ databases">
        <title>Draft genome sequence of Aeribacillus pallidus 8m3 from petroleum reservoir.</title>
        <authorList>
            <person name="Poltaraus A.B."/>
            <person name="Nazina T.N."/>
            <person name="Tourova T.P."/>
            <person name="Malakho S.M."/>
            <person name="Korshunova A.V."/>
            <person name="Sokolova D.S."/>
        </authorList>
    </citation>
    <scope>NUCLEOTIDE SEQUENCE [LARGE SCALE GENOMIC DNA]</scope>
    <source>
        <strain evidence="1 2">8m3</strain>
    </source>
</reference>
<evidence type="ECO:0000313" key="1">
    <source>
        <dbReference type="EMBL" id="KZN97703.1"/>
    </source>
</evidence>
<dbReference type="OrthoDB" id="2361576at2"/>
<keyword evidence="2" id="KW-1185">Reference proteome</keyword>
<accession>A0A163ZIY2</accession>
<gene>
    <name evidence="1" type="ORF">AZI98_01760</name>
</gene>
<evidence type="ECO:0000313" key="2">
    <source>
        <dbReference type="Proteomes" id="UP000076476"/>
    </source>
</evidence>
<dbReference type="Proteomes" id="UP000076476">
    <property type="component" value="Unassembled WGS sequence"/>
</dbReference>
<dbReference type="Pfam" id="PF10763">
    <property type="entry name" value="DUF2584"/>
    <property type="match status" value="1"/>
</dbReference>
<dbReference type="InterPro" id="IPR019699">
    <property type="entry name" value="DUF2584"/>
</dbReference>
<dbReference type="STRING" id="33936.AZI98_01760"/>
<comment type="caution">
    <text evidence="1">The sequence shown here is derived from an EMBL/GenBank/DDBJ whole genome shotgun (WGS) entry which is preliminary data.</text>
</comment>
<sequence length="80" mass="9207">MGMPLELNTMIITKGKEKRIEENVFQLVKDGYRLYPMNIPLEVRKTLISDPTGTAEIIKLEWADNKTVLTYNLTSLYSTN</sequence>
<dbReference type="RefSeq" id="WP_063386573.1">
    <property type="nucleotide sequence ID" value="NZ_LVHY01000101.1"/>
</dbReference>
<name>A0A163ZIY2_9BACI</name>
<protein>
    <submittedName>
        <fullName evidence="1">Uncharacterized protein</fullName>
    </submittedName>
</protein>